<dbReference type="Gene3D" id="1.10.510.10">
    <property type="entry name" value="Transferase(Phosphotransferase) domain 1"/>
    <property type="match status" value="1"/>
</dbReference>
<dbReference type="GO" id="GO:0005524">
    <property type="term" value="F:ATP binding"/>
    <property type="evidence" value="ECO:0007669"/>
    <property type="project" value="UniProtKB-KW"/>
</dbReference>
<dbReference type="CDD" id="cd05145">
    <property type="entry name" value="RIO1_like"/>
    <property type="match status" value="1"/>
</dbReference>
<dbReference type="EC" id="2.7.11.1" evidence="2"/>
<keyword evidence="8" id="KW-0067">ATP-binding</keyword>
<evidence type="ECO:0000256" key="10">
    <source>
        <dbReference type="ARBA" id="ARBA00047899"/>
    </source>
</evidence>
<keyword evidence="7 13" id="KW-0418">Kinase</keyword>
<dbReference type="Proteomes" id="UP000226712">
    <property type="component" value="Unassembled WGS sequence"/>
</dbReference>
<dbReference type="InterPro" id="IPR008266">
    <property type="entry name" value="Tyr_kinase_AS"/>
</dbReference>
<evidence type="ECO:0000256" key="6">
    <source>
        <dbReference type="ARBA" id="ARBA00022741"/>
    </source>
</evidence>
<evidence type="ECO:0000256" key="4">
    <source>
        <dbReference type="ARBA" id="ARBA00022679"/>
    </source>
</evidence>
<dbReference type="EMBL" id="NZBD01000009">
    <property type="protein sequence ID" value="MAG18147.1"/>
    <property type="molecule type" value="Genomic_DNA"/>
</dbReference>
<sequence length="255" mass="29655">MIETEEFEFEVLKRRFKQESDRKTFAKVFDDQSIKAVHSLANKGLFDVLEHIISTGKEAHVFAATDVSGNLRAVKIFKKETTDFKRMQEYIVDDRRFQGLRKDRRNLVFAWAKKEYKNLMIANKAGLSIPVPLGIKENVIVMEFVNENNKPAKKLKETKTTKKELETYLEQIVDFMAGLYKAGLVHADLSEYNILVKNKNLVIIDFAQAVLLNHPKARDFFERDVRNIAKFFSKKGLKISFEALYEKIKARKNEL</sequence>
<comment type="catalytic activity">
    <reaction evidence="10">
        <text>L-threonyl-[protein] + ATP = O-phospho-L-threonyl-[protein] + ADP + H(+)</text>
        <dbReference type="Rhea" id="RHEA:46608"/>
        <dbReference type="Rhea" id="RHEA-COMP:11060"/>
        <dbReference type="Rhea" id="RHEA-COMP:11605"/>
        <dbReference type="ChEBI" id="CHEBI:15378"/>
        <dbReference type="ChEBI" id="CHEBI:30013"/>
        <dbReference type="ChEBI" id="CHEBI:30616"/>
        <dbReference type="ChEBI" id="CHEBI:61977"/>
        <dbReference type="ChEBI" id="CHEBI:456216"/>
        <dbReference type="EC" id="2.7.11.1"/>
    </reaction>
</comment>
<evidence type="ECO:0000313" key="14">
    <source>
        <dbReference type="Proteomes" id="UP000226712"/>
    </source>
</evidence>
<reference evidence="14" key="1">
    <citation type="submission" date="2017-09" db="EMBL/GenBank/DDBJ databases">
        <title>The Reconstruction of 2,631 Draft Metagenome-Assembled Genomes from the Global Oceans.</title>
        <authorList>
            <person name="Tully B.J."/>
            <person name="Graham E.D."/>
            <person name="Heidelberg J.F."/>
        </authorList>
    </citation>
    <scope>NUCLEOTIDE SEQUENCE [LARGE SCALE GENOMIC DNA]</scope>
</reference>
<dbReference type="InterPro" id="IPR000719">
    <property type="entry name" value="Prot_kinase_dom"/>
</dbReference>
<evidence type="ECO:0000256" key="5">
    <source>
        <dbReference type="ARBA" id="ARBA00022723"/>
    </source>
</evidence>
<keyword evidence="6" id="KW-0547">Nucleotide-binding</keyword>
<dbReference type="GO" id="GO:0004674">
    <property type="term" value="F:protein serine/threonine kinase activity"/>
    <property type="evidence" value="ECO:0007669"/>
    <property type="project" value="UniProtKB-KW"/>
</dbReference>
<evidence type="ECO:0000256" key="3">
    <source>
        <dbReference type="ARBA" id="ARBA00022527"/>
    </source>
</evidence>
<dbReference type="PROSITE" id="PS50011">
    <property type="entry name" value="PROTEIN_KINASE_DOM"/>
    <property type="match status" value="1"/>
</dbReference>
<dbReference type="SMART" id="SM00090">
    <property type="entry name" value="RIO"/>
    <property type="match status" value="1"/>
</dbReference>
<keyword evidence="9" id="KW-0460">Magnesium</keyword>
<comment type="similarity">
    <text evidence="1">Belongs to the protein kinase superfamily. RIO-type Ser/Thr kinase family.</text>
</comment>
<dbReference type="InterPro" id="IPR018935">
    <property type="entry name" value="RIO_kinase_CS"/>
</dbReference>
<dbReference type="PANTHER" id="PTHR45723">
    <property type="entry name" value="SERINE/THREONINE-PROTEIN KINASE RIO1"/>
    <property type="match status" value="1"/>
</dbReference>
<gene>
    <name evidence="13" type="ORF">CL944_01600</name>
</gene>
<feature type="domain" description="Protein kinase" evidence="12">
    <location>
        <begin position="47"/>
        <end position="255"/>
    </location>
</feature>
<dbReference type="Gene3D" id="3.30.200.20">
    <property type="entry name" value="Phosphorylase Kinase, domain 1"/>
    <property type="match status" value="1"/>
</dbReference>
<comment type="caution">
    <text evidence="13">The sequence shown here is derived from an EMBL/GenBank/DDBJ whole genome shotgun (WGS) entry which is preliminary data.</text>
</comment>
<keyword evidence="3 13" id="KW-0723">Serine/threonine-protein kinase</keyword>
<protein>
    <recommendedName>
        <fullName evidence="2">non-specific serine/threonine protein kinase</fullName>
        <ecNumber evidence="2">2.7.11.1</ecNumber>
    </recommendedName>
</protein>
<dbReference type="InterPro" id="IPR011009">
    <property type="entry name" value="Kinase-like_dom_sf"/>
</dbReference>
<evidence type="ECO:0000313" key="13">
    <source>
        <dbReference type="EMBL" id="MAG18147.1"/>
    </source>
</evidence>
<keyword evidence="4" id="KW-0808">Transferase</keyword>
<name>A0A2D6LPN8_9ARCH</name>
<dbReference type="InterPro" id="IPR000687">
    <property type="entry name" value="RIO_kinase"/>
</dbReference>
<evidence type="ECO:0000256" key="1">
    <source>
        <dbReference type="ARBA" id="ARBA00009196"/>
    </source>
</evidence>
<comment type="catalytic activity">
    <reaction evidence="11">
        <text>L-seryl-[protein] + ATP = O-phospho-L-seryl-[protein] + ADP + H(+)</text>
        <dbReference type="Rhea" id="RHEA:17989"/>
        <dbReference type="Rhea" id="RHEA-COMP:9863"/>
        <dbReference type="Rhea" id="RHEA-COMP:11604"/>
        <dbReference type="ChEBI" id="CHEBI:15378"/>
        <dbReference type="ChEBI" id="CHEBI:29999"/>
        <dbReference type="ChEBI" id="CHEBI:30616"/>
        <dbReference type="ChEBI" id="CHEBI:83421"/>
        <dbReference type="ChEBI" id="CHEBI:456216"/>
        <dbReference type="EC" id="2.7.11.1"/>
    </reaction>
</comment>
<dbReference type="InterPro" id="IPR018934">
    <property type="entry name" value="RIO_dom"/>
</dbReference>
<dbReference type="PROSITE" id="PS01245">
    <property type="entry name" value="RIO1"/>
    <property type="match status" value="1"/>
</dbReference>
<dbReference type="GO" id="GO:0046872">
    <property type="term" value="F:metal ion binding"/>
    <property type="evidence" value="ECO:0007669"/>
    <property type="project" value="UniProtKB-KW"/>
</dbReference>
<evidence type="ECO:0000259" key="12">
    <source>
        <dbReference type="PROSITE" id="PS50011"/>
    </source>
</evidence>
<dbReference type="SUPFAM" id="SSF56112">
    <property type="entry name" value="Protein kinase-like (PK-like)"/>
    <property type="match status" value="1"/>
</dbReference>
<dbReference type="PROSITE" id="PS00109">
    <property type="entry name" value="PROTEIN_KINASE_TYR"/>
    <property type="match status" value="1"/>
</dbReference>
<accession>A0A2D6LPN8</accession>
<dbReference type="InterPro" id="IPR051272">
    <property type="entry name" value="RIO-type_Ser/Thr_kinase"/>
</dbReference>
<evidence type="ECO:0000256" key="11">
    <source>
        <dbReference type="ARBA" id="ARBA00048679"/>
    </source>
</evidence>
<evidence type="ECO:0000256" key="9">
    <source>
        <dbReference type="ARBA" id="ARBA00022842"/>
    </source>
</evidence>
<dbReference type="AlphaFoldDB" id="A0A2D6LPN8"/>
<evidence type="ECO:0000256" key="2">
    <source>
        <dbReference type="ARBA" id="ARBA00012513"/>
    </source>
</evidence>
<evidence type="ECO:0000256" key="8">
    <source>
        <dbReference type="ARBA" id="ARBA00022840"/>
    </source>
</evidence>
<proteinExistence type="inferred from homology"/>
<keyword evidence="5" id="KW-0479">Metal-binding</keyword>
<organism evidence="13 14">
    <name type="scientific">Candidatus Iainarchaeum sp</name>
    <dbReference type="NCBI Taxonomy" id="3101447"/>
    <lineage>
        <taxon>Archaea</taxon>
        <taxon>Candidatus Iainarchaeota</taxon>
        <taxon>Candidatus Iainarchaeia</taxon>
        <taxon>Candidatus Iainarchaeales</taxon>
        <taxon>Candidatus Iainarchaeaceae</taxon>
        <taxon>Candidatus Iainarchaeum</taxon>
    </lineage>
</organism>
<dbReference type="Pfam" id="PF01163">
    <property type="entry name" value="RIO1"/>
    <property type="match status" value="1"/>
</dbReference>
<evidence type="ECO:0000256" key="7">
    <source>
        <dbReference type="ARBA" id="ARBA00022777"/>
    </source>
</evidence>